<name>A0A090QRG8_9GAMM</name>
<dbReference type="Proteomes" id="UP000029227">
    <property type="component" value="Unassembled WGS sequence"/>
</dbReference>
<evidence type="ECO:0000259" key="4">
    <source>
        <dbReference type="PROSITE" id="PS51186"/>
    </source>
</evidence>
<dbReference type="PANTHER" id="PTHR43792:SF8">
    <property type="entry name" value="[RIBOSOMAL PROTEIN US5]-ALANINE N-ACETYLTRANSFERASE"/>
    <property type="match status" value="1"/>
</dbReference>
<comment type="caution">
    <text evidence="5">The sequence shown here is derived from an EMBL/GenBank/DDBJ whole genome shotgun (WGS) entry which is preliminary data.</text>
</comment>
<comment type="similarity">
    <text evidence="3">Belongs to the acetyltransferase family. RimJ subfamily.</text>
</comment>
<sequence length="195" mass="22824">MLFHSIIHRSTRIDIGDCYVRLITEKDVAAITAYYQRNRDYLQPWEPLRDEGFFTEYGWDQRLDQILKLHKHKLAYYFVIQPKHSDEICGVVNYSNLVRHPFHACHVGYSIDERYQGLGIMGRALAAANQWMFEDQSFHRIIAAYMPRNEKSAAVLRKCGFEIEGTAKDYLLINGRWEDHILTACLNASWTPPIN</sequence>
<evidence type="ECO:0000256" key="2">
    <source>
        <dbReference type="ARBA" id="ARBA00023315"/>
    </source>
</evidence>
<organism evidence="5 6">
    <name type="scientific">Photobacterium aphoticum</name>
    <dbReference type="NCBI Taxonomy" id="754436"/>
    <lineage>
        <taxon>Bacteria</taxon>
        <taxon>Pseudomonadati</taxon>
        <taxon>Pseudomonadota</taxon>
        <taxon>Gammaproteobacteria</taxon>
        <taxon>Vibrionales</taxon>
        <taxon>Vibrionaceae</taxon>
        <taxon>Photobacterium</taxon>
    </lineage>
</organism>
<accession>A0A090QRG8</accession>
<protein>
    <submittedName>
        <fullName evidence="5">Ribosomal-protein-S5p-alanine acetyltransferase</fullName>
    </submittedName>
</protein>
<dbReference type="NCBIfam" id="NF008072">
    <property type="entry name" value="PRK10809.1"/>
    <property type="match status" value="1"/>
</dbReference>
<dbReference type="AlphaFoldDB" id="A0A090QRG8"/>
<dbReference type="GO" id="GO:0008999">
    <property type="term" value="F:protein-N-terminal-alanine acetyltransferase activity"/>
    <property type="evidence" value="ECO:0007669"/>
    <property type="project" value="TreeGrafter"/>
</dbReference>
<dbReference type="InterPro" id="IPR000182">
    <property type="entry name" value="GNAT_dom"/>
</dbReference>
<reference evidence="5 6" key="1">
    <citation type="journal article" date="2014" name="Genome Announc.">
        <title>Draft Genome Sequences of Two Vibrionaceae Species, Vibrio ponticus C121 and Photobacterium aphoticum C119, Isolated as Coral Reef Microbiota.</title>
        <authorList>
            <person name="Al-saari N."/>
            <person name="Meirelles P.M."/>
            <person name="Mino S."/>
            <person name="Suda W."/>
            <person name="Oshima K."/>
            <person name="Hattori M."/>
            <person name="Ohkuma M."/>
            <person name="Thompson F.L."/>
            <person name="Gomez-Gil B."/>
            <person name="Sawabe T."/>
            <person name="Sawabe T."/>
        </authorList>
    </citation>
    <scope>NUCLEOTIDE SEQUENCE [LARGE SCALE GENOMIC DNA]</scope>
    <source>
        <strain evidence="5 6">JCM 19237</strain>
    </source>
</reference>
<dbReference type="GO" id="GO:0005737">
    <property type="term" value="C:cytoplasm"/>
    <property type="evidence" value="ECO:0007669"/>
    <property type="project" value="TreeGrafter"/>
</dbReference>
<dbReference type="Gene3D" id="3.40.630.30">
    <property type="match status" value="1"/>
</dbReference>
<keyword evidence="2" id="KW-0012">Acyltransferase</keyword>
<gene>
    <name evidence="5" type="ORF">JCM19237_4229</name>
</gene>
<dbReference type="STRING" id="754436.JCM19237_4229"/>
<proteinExistence type="inferred from homology"/>
<dbReference type="eggNOG" id="COG1670">
    <property type="taxonomic scope" value="Bacteria"/>
</dbReference>
<evidence type="ECO:0000256" key="1">
    <source>
        <dbReference type="ARBA" id="ARBA00022679"/>
    </source>
</evidence>
<dbReference type="PANTHER" id="PTHR43792">
    <property type="entry name" value="GNAT FAMILY, PUTATIVE (AFU_ORTHOLOGUE AFUA_3G00765)-RELATED-RELATED"/>
    <property type="match status" value="1"/>
</dbReference>
<evidence type="ECO:0000313" key="6">
    <source>
        <dbReference type="Proteomes" id="UP000029227"/>
    </source>
</evidence>
<evidence type="ECO:0000313" key="5">
    <source>
        <dbReference type="EMBL" id="GAL04863.1"/>
    </source>
</evidence>
<dbReference type="SUPFAM" id="SSF55729">
    <property type="entry name" value="Acyl-CoA N-acyltransferases (Nat)"/>
    <property type="match status" value="1"/>
</dbReference>
<evidence type="ECO:0000256" key="3">
    <source>
        <dbReference type="ARBA" id="ARBA00038502"/>
    </source>
</evidence>
<dbReference type="EMBL" id="BBMN01000005">
    <property type="protein sequence ID" value="GAL04863.1"/>
    <property type="molecule type" value="Genomic_DNA"/>
</dbReference>
<dbReference type="PROSITE" id="PS51186">
    <property type="entry name" value="GNAT"/>
    <property type="match status" value="1"/>
</dbReference>
<dbReference type="InterPro" id="IPR051531">
    <property type="entry name" value="N-acetyltransferase"/>
</dbReference>
<keyword evidence="1 5" id="KW-0808">Transferase</keyword>
<dbReference type="Pfam" id="PF13302">
    <property type="entry name" value="Acetyltransf_3"/>
    <property type="match status" value="1"/>
</dbReference>
<feature type="domain" description="N-acetyltransferase" evidence="4">
    <location>
        <begin position="18"/>
        <end position="183"/>
    </location>
</feature>
<dbReference type="InterPro" id="IPR016181">
    <property type="entry name" value="Acyl_CoA_acyltransferase"/>
</dbReference>